<feature type="domain" description="ABC3 transporter permease C-terminal" evidence="8">
    <location>
        <begin position="256"/>
        <end position="365"/>
    </location>
</feature>
<name>A0A0H2L3A3_9MICO</name>
<dbReference type="Pfam" id="PF02687">
    <property type="entry name" value="FtsX"/>
    <property type="match status" value="1"/>
</dbReference>
<keyword evidence="6 7" id="KW-0472">Membrane</keyword>
<keyword evidence="5 7" id="KW-1133">Transmembrane helix</keyword>
<evidence type="ECO:0000256" key="5">
    <source>
        <dbReference type="ARBA" id="ARBA00022989"/>
    </source>
</evidence>
<gene>
    <name evidence="9" type="ORF">FB00_11445</name>
</gene>
<evidence type="ECO:0000256" key="3">
    <source>
        <dbReference type="ARBA" id="ARBA00022475"/>
    </source>
</evidence>
<dbReference type="AlphaFoldDB" id="A0A0H2L3A3"/>
<dbReference type="PATRIC" id="fig|264251.5.peg.2330"/>
<dbReference type="InterPro" id="IPR003838">
    <property type="entry name" value="ABC3_permease_C"/>
</dbReference>
<keyword evidence="10" id="KW-1185">Reference proteome</keyword>
<dbReference type="Proteomes" id="UP000035265">
    <property type="component" value="Unassembled WGS sequence"/>
</dbReference>
<dbReference type="STRING" id="264251.FB00_11445"/>
<evidence type="ECO:0000313" key="10">
    <source>
        <dbReference type="Proteomes" id="UP000035265"/>
    </source>
</evidence>
<feature type="transmembrane region" description="Helical" evidence="7">
    <location>
        <begin position="295"/>
        <end position="318"/>
    </location>
</feature>
<feature type="transmembrane region" description="Helical" evidence="7">
    <location>
        <begin position="338"/>
        <end position="358"/>
    </location>
</feature>
<evidence type="ECO:0000256" key="2">
    <source>
        <dbReference type="ARBA" id="ARBA00022448"/>
    </source>
</evidence>
<comment type="subcellular location">
    <subcellularLocation>
        <location evidence="1">Cell membrane</location>
        <topology evidence="1">Multi-pass membrane protein</topology>
    </subcellularLocation>
</comment>
<keyword evidence="2" id="KW-0813">Transport</keyword>
<keyword evidence="4 7" id="KW-0812">Transmembrane</keyword>
<evidence type="ECO:0000256" key="7">
    <source>
        <dbReference type="SAM" id="Phobius"/>
    </source>
</evidence>
<evidence type="ECO:0000259" key="8">
    <source>
        <dbReference type="Pfam" id="PF02687"/>
    </source>
</evidence>
<evidence type="ECO:0000256" key="6">
    <source>
        <dbReference type="ARBA" id="ARBA00023136"/>
    </source>
</evidence>
<dbReference type="GO" id="GO:0005886">
    <property type="term" value="C:plasma membrane"/>
    <property type="evidence" value="ECO:0007669"/>
    <property type="project" value="UniProtKB-SubCell"/>
</dbReference>
<sequence>MFLALRELVFARTRFLLMGGVVALVAVLVVLLSGLSAGLVNDGVSGLKRTPVTDFAFDEGTGTDAAFTRSVIETDQVGTMAEQRGVIEAAPYGLLLANAHQEDGSPVDLTLVGVEPGSFVAPTALAQGDPVGAADGIVVSATAAEDGLAVGDTVTLARPERTLTVVGVLEDQHTFGHVDIAYLPLATWQELLAGAEGPGADVPDVATAVALRTDPASFDRGAADAASGTVTRTLTESFDASPGYAAETATLLLIQVFLYAISALVVGAFFTVWVIQRRHEIAVMRAMGARRRFLLADSLGQAAVLLLASIGVGFALGVAAGAGLGASPMPFALQAPDLVLAGVLLFVLGMAGAAVAVARITSVDPLTALGGQR</sequence>
<evidence type="ECO:0000313" key="9">
    <source>
        <dbReference type="EMBL" id="KLN34612.1"/>
    </source>
</evidence>
<evidence type="ECO:0000256" key="4">
    <source>
        <dbReference type="ARBA" id="ARBA00022692"/>
    </source>
</evidence>
<evidence type="ECO:0000256" key="1">
    <source>
        <dbReference type="ARBA" id="ARBA00004651"/>
    </source>
</evidence>
<dbReference type="InterPro" id="IPR051125">
    <property type="entry name" value="ABC-4/HrtB_transporter"/>
</dbReference>
<comment type="caution">
    <text evidence="9">The sequence shown here is derived from an EMBL/GenBank/DDBJ whole genome shotgun (WGS) entry which is preliminary data.</text>
</comment>
<protein>
    <submittedName>
        <fullName evidence="9">ABC transporter permease</fullName>
    </submittedName>
</protein>
<accession>A0A0H2L3A3</accession>
<organism evidence="9 10">
    <name type="scientific">Cellulosimicrobium funkei</name>
    <dbReference type="NCBI Taxonomy" id="264251"/>
    <lineage>
        <taxon>Bacteria</taxon>
        <taxon>Bacillati</taxon>
        <taxon>Actinomycetota</taxon>
        <taxon>Actinomycetes</taxon>
        <taxon>Micrococcales</taxon>
        <taxon>Promicromonosporaceae</taxon>
        <taxon>Cellulosimicrobium</taxon>
    </lineage>
</organism>
<reference evidence="9 10" key="1">
    <citation type="submission" date="2014-05" db="EMBL/GenBank/DDBJ databases">
        <title>Cellulosimicrobium funkei U11 genome.</title>
        <authorList>
            <person name="Hu C."/>
            <person name="Gong Y."/>
            <person name="Wan W."/>
            <person name="Jiang M."/>
        </authorList>
    </citation>
    <scope>NUCLEOTIDE SEQUENCE [LARGE SCALE GENOMIC DNA]</scope>
    <source>
        <strain evidence="9 10">U11</strain>
    </source>
</reference>
<dbReference type="PANTHER" id="PTHR43738:SF1">
    <property type="entry name" value="HEMIN TRANSPORT SYSTEM PERMEASE PROTEIN HRTB-RELATED"/>
    <property type="match status" value="1"/>
</dbReference>
<feature type="transmembrane region" description="Helical" evidence="7">
    <location>
        <begin position="256"/>
        <end position="275"/>
    </location>
</feature>
<keyword evidence="3" id="KW-1003">Cell membrane</keyword>
<proteinExistence type="predicted"/>
<dbReference type="EMBL" id="JNBQ01000012">
    <property type="protein sequence ID" value="KLN34612.1"/>
    <property type="molecule type" value="Genomic_DNA"/>
</dbReference>
<dbReference type="RefSeq" id="WP_047233000.1">
    <property type="nucleotide sequence ID" value="NZ_JNBQ01000012.1"/>
</dbReference>
<dbReference type="PANTHER" id="PTHR43738">
    <property type="entry name" value="ABC TRANSPORTER, MEMBRANE PROTEIN"/>
    <property type="match status" value="1"/>
</dbReference>